<keyword evidence="1" id="KW-0547">Nucleotide-binding</keyword>
<comment type="caution">
    <text evidence="2">The sequence shown here is derived from an EMBL/GenBank/DDBJ whole genome shotgun (WGS) entry which is preliminary data.</text>
</comment>
<dbReference type="GO" id="GO:0005524">
    <property type="term" value="F:ATP binding"/>
    <property type="evidence" value="ECO:0007669"/>
    <property type="project" value="UniProtKB-KW"/>
</dbReference>
<protein>
    <recommendedName>
        <fullName evidence="1">Aspartyl/glutamyl-tRNA(Asn/Gln) amidotransferase subunit C</fullName>
        <shortName evidence="1">Asp/Glu-ADT subunit C</shortName>
        <ecNumber evidence="1">6.3.5.-</ecNumber>
    </recommendedName>
</protein>
<organism evidence="2 3">
    <name type="scientific">Candidatus Omnitrophus magneticus</name>
    <dbReference type="NCBI Taxonomy" id="1609969"/>
    <lineage>
        <taxon>Bacteria</taxon>
        <taxon>Pseudomonadati</taxon>
        <taxon>Candidatus Omnitrophota</taxon>
        <taxon>Candidatus Omnitrophus</taxon>
    </lineage>
</organism>
<dbReference type="NCBIfam" id="TIGR00135">
    <property type="entry name" value="gatC"/>
    <property type="match status" value="1"/>
</dbReference>
<sequence length="107" mass="12051">MNKNPEKKSLGITEEVVEHVAKLSRLSFDAVTIKQFQSQVSKILDYIDQLKEVDTANTPPTTHVLSAMKNVFREDINKESISSSEALSNAPDKEDNKFFKVPKIIES</sequence>
<dbReference type="AlphaFoldDB" id="A0A0F0CQZ1"/>
<dbReference type="Proteomes" id="UP000033428">
    <property type="component" value="Unassembled WGS sequence"/>
</dbReference>
<dbReference type="GO" id="GO:0050566">
    <property type="term" value="F:asparaginyl-tRNA synthase (glutamine-hydrolyzing) activity"/>
    <property type="evidence" value="ECO:0007669"/>
    <property type="project" value="RHEA"/>
</dbReference>
<dbReference type="InterPro" id="IPR003837">
    <property type="entry name" value="GatC"/>
</dbReference>
<dbReference type="Gene3D" id="1.10.20.60">
    <property type="entry name" value="Glu-tRNAGln amidotransferase C subunit, N-terminal domain"/>
    <property type="match status" value="1"/>
</dbReference>
<dbReference type="EMBL" id="JYNY01000467">
    <property type="protein sequence ID" value="KJJ83850.1"/>
    <property type="molecule type" value="Genomic_DNA"/>
</dbReference>
<accession>A0A0F0CQZ1</accession>
<reference evidence="2 3" key="1">
    <citation type="submission" date="2015-02" db="EMBL/GenBank/DDBJ databases">
        <title>Single-cell genomics of uncultivated deep-branching MTB reveals a conserved set of magnetosome genes.</title>
        <authorList>
            <person name="Kolinko S."/>
            <person name="Richter M."/>
            <person name="Glockner F.O."/>
            <person name="Brachmann A."/>
            <person name="Schuler D."/>
        </authorList>
    </citation>
    <scope>NUCLEOTIDE SEQUENCE [LARGE SCALE GENOMIC DNA]</scope>
    <source>
        <strain evidence="2">SKK-01</strain>
    </source>
</reference>
<dbReference type="SUPFAM" id="SSF141000">
    <property type="entry name" value="Glu-tRNAGln amidotransferase C subunit"/>
    <property type="match status" value="1"/>
</dbReference>
<comment type="subunit">
    <text evidence="1">Heterotrimer of A, B and C subunits.</text>
</comment>
<name>A0A0F0CQZ1_9BACT</name>
<dbReference type="EC" id="6.3.5.-" evidence="1"/>
<keyword evidence="3" id="KW-1185">Reference proteome</keyword>
<keyword evidence="2" id="KW-0808">Transferase</keyword>
<comment type="similarity">
    <text evidence="1">Belongs to the GatC family.</text>
</comment>
<dbReference type="GO" id="GO:0070681">
    <property type="term" value="P:glutaminyl-tRNAGln biosynthesis via transamidation"/>
    <property type="evidence" value="ECO:0007669"/>
    <property type="project" value="TreeGrafter"/>
</dbReference>
<comment type="catalytic activity">
    <reaction evidence="1">
        <text>L-glutamyl-tRNA(Gln) + L-glutamine + ATP + H2O = L-glutaminyl-tRNA(Gln) + L-glutamate + ADP + phosphate + H(+)</text>
        <dbReference type="Rhea" id="RHEA:17521"/>
        <dbReference type="Rhea" id="RHEA-COMP:9681"/>
        <dbReference type="Rhea" id="RHEA-COMP:9684"/>
        <dbReference type="ChEBI" id="CHEBI:15377"/>
        <dbReference type="ChEBI" id="CHEBI:15378"/>
        <dbReference type="ChEBI" id="CHEBI:29985"/>
        <dbReference type="ChEBI" id="CHEBI:30616"/>
        <dbReference type="ChEBI" id="CHEBI:43474"/>
        <dbReference type="ChEBI" id="CHEBI:58359"/>
        <dbReference type="ChEBI" id="CHEBI:78520"/>
        <dbReference type="ChEBI" id="CHEBI:78521"/>
        <dbReference type="ChEBI" id="CHEBI:456216"/>
    </reaction>
</comment>
<dbReference type="Pfam" id="PF02686">
    <property type="entry name" value="GatC"/>
    <property type="match status" value="1"/>
</dbReference>
<dbReference type="GO" id="GO:0016740">
    <property type="term" value="F:transferase activity"/>
    <property type="evidence" value="ECO:0007669"/>
    <property type="project" value="UniProtKB-KW"/>
</dbReference>
<dbReference type="PANTHER" id="PTHR15004:SF0">
    <property type="entry name" value="GLUTAMYL-TRNA(GLN) AMIDOTRANSFERASE SUBUNIT C, MITOCHONDRIAL"/>
    <property type="match status" value="1"/>
</dbReference>
<evidence type="ECO:0000256" key="1">
    <source>
        <dbReference type="HAMAP-Rule" id="MF_00122"/>
    </source>
</evidence>
<dbReference type="GO" id="GO:0050567">
    <property type="term" value="F:glutaminyl-tRNA synthase (glutamine-hydrolyzing) activity"/>
    <property type="evidence" value="ECO:0007669"/>
    <property type="project" value="UniProtKB-UniRule"/>
</dbReference>
<gene>
    <name evidence="1" type="primary">gatC</name>
    <name evidence="2" type="ORF">OMAG_002280</name>
</gene>
<keyword evidence="1 2" id="KW-0436">Ligase</keyword>
<dbReference type="PANTHER" id="PTHR15004">
    <property type="entry name" value="GLUTAMYL-TRNA(GLN) AMIDOTRANSFERASE SUBUNIT C, MITOCHONDRIAL"/>
    <property type="match status" value="1"/>
</dbReference>
<dbReference type="GO" id="GO:0006412">
    <property type="term" value="P:translation"/>
    <property type="evidence" value="ECO:0007669"/>
    <property type="project" value="UniProtKB-UniRule"/>
</dbReference>
<dbReference type="HAMAP" id="MF_00122">
    <property type="entry name" value="GatC"/>
    <property type="match status" value="1"/>
</dbReference>
<dbReference type="GO" id="GO:0006450">
    <property type="term" value="P:regulation of translational fidelity"/>
    <property type="evidence" value="ECO:0007669"/>
    <property type="project" value="InterPro"/>
</dbReference>
<proteinExistence type="inferred from homology"/>
<keyword evidence="1" id="KW-0067">ATP-binding</keyword>
<evidence type="ECO:0000313" key="3">
    <source>
        <dbReference type="Proteomes" id="UP000033428"/>
    </source>
</evidence>
<comment type="function">
    <text evidence="1">Allows the formation of correctly charged Asn-tRNA(Asn) or Gln-tRNA(Gln) through the transamidation of misacylated Asp-tRNA(Asn) or Glu-tRNA(Gln) in organisms which lack either or both of asparaginyl-tRNA or glutaminyl-tRNA synthetases. The reaction takes place in the presence of glutamine and ATP through an activated phospho-Asp-tRNA(Asn) or phospho-Glu-tRNA(Gln).</text>
</comment>
<keyword evidence="1" id="KW-0648">Protein biosynthesis</keyword>
<dbReference type="InterPro" id="IPR036113">
    <property type="entry name" value="Asp/Glu-ADT_sf_sub_c"/>
</dbReference>
<comment type="catalytic activity">
    <reaction evidence="1">
        <text>L-aspartyl-tRNA(Asn) + L-glutamine + ATP + H2O = L-asparaginyl-tRNA(Asn) + L-glutamate + ADP + phosphate + 2 H(+)</text>
        <dbReference type="Rhea" id="RHEA:14513"/>
        <dbReference type="Rhea" id="RHEA-COMP:9674"/>
        <dbReference type="Rhea" id="RHEA-COMP:9677"/>
        <dbReference type="ChEBI" id="CHEBI:15377"/>
        <dbReference type="ChEBI" id="CHEBI:15378"/>
        <dbReference type="ChEBI" id="CHEBI:29985"/>
        <dbReference type="ChEBI" id="CHEBI:30616"/>
        <dbReference type="ChEBI" id="CHEBI:43474"/>
        <dbReference type="ChEBI" id="CHEBI:58359"/>
        <dbReference type="ChEBI" id="CHEBI:78515"/>
        <dbReference type="ChEBI" id="CHEBI:78516"/>
        <dbReference type="ChEBI" id="CHEBI:456216"/>
    </reaction>
</comment>
<evidence type="ECO:0000313" key="2">
    <source>
        <dbReference type="EMBL" id="KJJ83850.1"/>
    </source>
</evidence>